<keyword evidence="2" id="KW-1185">Reference proteome</keyword>
<name>G8TVI5_SULAD</name>
<dbReference type="Pfam" id="PF02620">
    <property type="entry name" value="YceD"/>
    <property type="match status" value="1"/>
</dbReference>
<dbReference type="InterPro" id="IPR003772">
    <property type="entry name" value="YceD"/>
</dbReference>
<dbReference type="Proteomes" id="UP000005439">
    <property type="component" value="Chromosome"/>
</dbReference>
<dbReference type="HOGENOM" id="CLU_100236_1_1_9"/>
<dbReference type="PATRIC" id="fig|679936.5.peg.2528"/>
<evidence type="ECO:0000313" key="1">
    <source>
        <dbReference type="EMBL" id="AEW05904.1"/>
    </source>
</evidence>
<protein>
    <recommendedName>
        <fullName evidence="3">DUF177 domain-containing protein</fullName>
    </recommendedName>
</protein>
<dbReference type="EMBL" id="CP003179">
    <property type="protein sequence ID" value="AEW05904.1"/>
    <property type="molecule type" value="Genomic_DNA"/>
</dbReference>
<dbReference type="AlphaFoldDB" id="G8TVI5"/>
<evidence type="ECO:0008006" key="3">
    <source>
        <dbReference type="Google" id="ProtNLM"/>
    </source>
</evidence>
<dbReference type="PANTHER" id="PTHR34374:SF1">
    <property type="entry name" value="LARGE RIBOSOMAL RNA SUBUNIT ACCUMULATION PROTEIN YCED HOMOLOG 1, CHLOROPLASTIC"/>
    <property type="match status" value="1"/>
</dbReference>
<evidence type="ECO:0000313" key="2">
    <source>
        <dbReference type="Proteomes" id="UP000005439"/>
    </source>
</evidence>
<accession>G8TVI5</accession>
<reference evidence="1 2" key="2">
    <citation type="journal article" date="2012" name="Stand. Genomic Sci.">
        <title>Complete genome sequence of the moderately thermophilic mineral-sulfide-oxidizing firmicute Sulfobacillus acidophilus type strain (NAL(T)).</title>
        <authorList>
            <person name="Anderson I."/>
            <person name="Chertkov O."/>
            <person name="Chen A."/>
            <person name="Saunders E."/>
            <person name="Lapidus A."/>
            <person name="Nolan M."/>
            <person name="Lucas S."/>
            <person name="Hammon N."/>
            <person name="Deshpande S."/>
            <person name="Cheng J.F."/>
            <person name="Han C."/>
            <person name="Tapia R."/>
            <person name="Goodwin L.A."/>
            <person name="Pitluck S."/>
            <person name="Liolios K."/>
            <person name="Pagani I."/>
            <person name="Ivanova N."/>
            <person name="Mikhailova N."/>
            <person name="Pati A."/>
            <person name="Palaniappan K."/>
            <person name="Land M."/>
            <person name="Pan C."/>
            <person name="Rohde M."/>
            <person name="Pukall R."/>
            <person name="Goker M."/>
            <person name="Detter J.C."/>
            <person name="Woyke T."/>
            <person name="Bristow J."/>
            <person name="Eisen J.A."/>
            <person name="Markowitz V."/>
            <person name="Hugenholtz P."/>
            <person name="Kyrpides N.C."/>
            <person name="Klenk H.P."/>
            <person name="Mavromatis K."/>
        </authorList>
    </citation>
    <scope>NUCLEOTIDE SEQUENCE [LARGE SCALE GENOMIC DNA]</scope>
    <source>
        <strain evidence="2">ATCC 700253 / DSM 10332 / NAL</strain>
    </source>
</reference>
<reference evidence="2" key="1">
    <citation type="submission" date="2011-12" db="EMBL/GenBank/DDBJ databases">
        <title>The complete genome of chromosome of Sulfobacillus acidophilus DSM 10332.</title>
        <authorList>
            <person name="Lucas S."/>
            <person name="Han J."/>
            <person name="Lapidus A."/>
            <person name="Bruce D."/>
            <person name="Goodwin L."/>
            <person name="Pitluck S."/>
            <person name="Peters L."/>
            <person name="Kyrpides N."/>
            <person name="Mavromatis K."/>
            <person name="Ivanova N."/>
            <person name="Mikhailova N."/>
            <person name="Chertkov O."/>
            <person name="Saunders E."/>
            <person name="Detter J.C."/>
            <person name="Tapia R."/>
            <person name="Han C."/>
            <person name="Land M."/>
            <person name="Hauser L."/>
            <person name="Markowitz V."/>
            <person name="Cheng J.-F."/>
            <person name="Hugenholtz P."/>
            <person name="Woyke T."/>
            <person name="Wu D."/>
            <person name="Pukall R."/>
            <person name="Gehrich-Schroeter G."/>
            <person name="Schneider S."/>
            <person name="Klenk H.-P."/>
            <person name="Eisen J.A."/>
        </authorList>
    </citation>
    <scope>NUCLEOTIDE SEQUENCE [LARGE SCALE GENOMIC DNA]</scope>
    <source>
        <strain evidence="2">ATCC 700253 / DSM 10332 / NAL</strain>
    </source>
</reference>
<dbReference type="PANTHER" id="PTHR34374">
    <property type="entry name" value="LARGE RIBOSOMAL RNA SUBUNIT ACCUMULATION PROTEIN YCED HOMOLOG 1, CHLOROPLASTIC"/>
    <property type="match status" value="1"/>
</dbReference>
<organism evidence="1 2">
    <name type="scientific">Sulfobacillus acidophilus (strain ATCC 700253 / DSM 10332 / NAL)</name>
    <dbReference type="NCBI Taxonomy" id="679936"/>
    <lineage>
        <taxon>Bacteria</taxon>
        <taxon>Bacillati</taxon>
        <taxon>Bacillota</taxon>
        <taxon>Clostridia</taxon>
        <taxon>Eubacteriales</taxon>
        <taxon>Clostridiales Family XVII. Incertae Sedis</taxon>
        <taxon>Sulfobacillus</taxon>
    </lineage>
</organism>
<dbReference type="KEGG" id="sap:Sulac_2441"/>
<dbReference type="STRING" id="679936.Sulac_2441"/>
<proteinExistence type="predicted"/>
<gene>
    <name evidence="1" type="ordered locus">Sulac_2441</name>
</gene>
<sequence>MFVRVSDVKKWAGREETAEIHEPWPEATQERLDFPLKGPAIVFVTVRNTGGGNLLVEVSGTAQVEAICARCMEPFPLEVPFSATEQFREEVGENDPLLDYSRYVGDKIFLDEMVADAVGVSMPIRAVCHEECQGLCPRCGTNLNWGHCDCQPEPDSRWAALARWSPPSEPES</sequence>